<reference evidence="3" key="1">
    <citation type="submission" date="2018-07" db="EMBL/GenBank/DDBJ databases">
        <authorList>
            <consortium name="PulseNet: The National Subtyping Network for Foodborne Disease Surveillance"/>
            <person name="Tarr C.L."/>
            <person name="Trees E."/>
            <person name="Katz L.S."/>
            <person name="Carleton-Romer H.A."/>
            <person name="Stroika S."/>
            <person name="Kucerova Z."/>
            <person name="Roache K.F."/>
            <person name="Sabol A.L."/>
            <person name="Besser J."/>
            <person name="Gerner-Smidt P."/>
        </authorList>
    </citation>
    <scope>NUCLEOTIDE SEQUENCE</scope>
    <source>
        <strain evidence="3">PNUSAS031704</strain>
    </source>
</reference>
<dbReference type="PANTHER" id="PTHR43569:SF1">
    <property type="entry name" value="BLL3371 PROTEIN"/>
    <property type="match status" value="1"/>
</dbReference>
<dbReference type="InterPro" id="IPR006680">
    <property type="entry name" value="Amidohydro-rel"/>
</dbReference>
<sequence length="321" mass="36862">MNTEKIKLYDGPVIDAHHHFWDPIKNDHPWLKPDVLIPFRYGDYTSIKKKYYPEDYFMDVGNINVVETCYMETEWDPTDPCGESEFITSVAKKTGYPNAVVGQAWLHHDDTESVLKMQSAYELMRSIRHKPEGPDKPEDVGQYTTLMSNEKWRYGYSLLAKYNLMFDLQTPWWNLHEAVKLANDFPDTMIILNHTGLPAQRSVEGLAGWHSAMAALAECENVVVKVSGIGLKGIPWSVENNLWIISEVLSMFGPDRIMFASNFPVDSLCGSFSDIFHGFMTVCEMKGYSHAAQRKMFHDNCKRIYRTIPPHEIKGDSIKPR</sequence>
<protein>
    <submittedName>
        <fullName evidence="3">Thioesterase</fullName>
    </submittedName>
</protein>
<evidence type="ECO:0000313" key="3">
    <source>
        <dbReference type="EMBL" id="EBL7518538.1"/>
    </source>
</evidence>
<dbReference type="InterPro" id="IPR052350">
    <property type="entry name" value="Metallo-dep_Lactonases"/>
</dbReference>
<dbReference type="Pfam" id="PF04909">
    <property type="entry name" value="Amidohydro_2"/>
    <property type="match status" value="1"/>
</dbReference>
<dbReference type="PANTHER" id="PTHR43569">
    <property type="entry name" value="AMIDOHYDROLASE"/>
    <property type="match status" value="1"/>
</dbReference>
<gene>
    <name evidence="3" type="ORF">C1B90_21070</name>
</gene>
<organism evidence="3">
    <name type="scientific">Salmonella enterica</name>
    <name type="common">Salmonella choleraesuis</name>
    <dbReference type="NCBI Taxonomy" id="28901"/>
    <lineage>
        <taxon>Bacteria</taxon>
        <taxon>Pseudomonadati</taxon>
        <taxon>Pseudomonadota</taxon>
        <taxon>Gammaproteobacteria</taxon>
        <taxon>Enterobacterales</taxon>
        <taxon>Enterobacteriaceae</taxon>
        <taxon>Salmonella</taxon>
    </lineage>
</organism>
<name>A0A5T4LN99_SALER</name>
<accession>A0A5T4LN99</accession>
<dbReference type="GO" id="GO:0016787">
    <property type="term" value="F:hydrolase activity"/>
    <property type="evidence" value="ECO:0007669"/>
    <property type="project" value="InterPro"/>
</dbReference>
<evidence type="ECO:0000256" key="1">
    <source>
        <dbReference type="ARBA" id="ARBA00038310"/>
    </source>
</evidence>
<evidence type="ECO:0000259" key="2">
    <source>
        <dbReference type="Pfam" id="PF04909"/>
    </source>
</evidence>
<dbReference type="InterPro" id="IPR032466">
    <property type="entry name" value="Metal_Hydrolase"/>
</dbReference>
<dbReference type="RefSeq" id="WP_058671929.1">
    <property type="nucleotide sequence ID" value="NZ_JYSR01000039.1"/>
</dbReference>
<feature type="domain" description="Amidohydrolase-related" evidence="2">
    <location>
        <begin position="14"/>
        <end position="306"/>
    </location>
</feature>
<dbReference type="EMBL" id="AAGACD010000008">
    <property type="protein sequence ID" value="EBL7518538.1"/>
    <property type="molecule type" value="Genomic_DNA"/>
</dbReference>
<dbReference type="Gene3D" id="3.20.20.140">
    <property type="entry name" value="Metal-dependent hydrolases"/>
    <property type="match status" value="1"/>
</dbReference>
<comment type="caution">
    <text evidence="3">The sequence shown here is derived from an EMBL/GenBank/DDBJ whole genome shotgun (WGS) entry which is preliminary data.</text>
</comment>
<proteinExistence type="inferred from homology"/>
<dbReference type="SUPFAM" id="SSF51556">
    <property type="entry name" value="Metallo-dependent hydrolases"/>
    <property type="match status" value="1"/>
</dbReference>
<dbReference type="AlphaFoldDB" id="A0A5T4LN99"/>
<comment type="similarity">
    <text evidence="1">Belongs to the metallo-dependent hydrolases superfamily.</text>
</comment>